<dbReference type="SMART" id="SM00754">
    <property type="entry name" value="CHRD"/>
    <property type="match status" value="1"/>
</dbReference>
<dbReference type="InterPro" id="IPR010895">
    <property type="entry name" value="CHRD"/>
</dbReference>
<dbReference type="RefSeq" id="WP_131850442.1">
    <property type="nucleotide sequence ID" value="NZ_SKFH01000002.1"/>
</dbReference>
<dbReference type="Proteomes" id="UP000295164">
    <property type="component" value="Unassembled WGS sequence"/>
</dbReference>
<dbReference type="PROSITE" id="PS50933">
    <property type="entry name" value="CHRD"/>
    <property type="match status" value="1"/>
</dbReference>
<feature type="signal peptide" evidence="1">
    <location>
        <begin position="1"/>
        <end position="16"/>
    </location>
</feature>
<dbReference type="EMBL" id="SKFH01000002">
    <property type="protein sequence ID" value="TCZ74396.1"/>
    <property type="molecule type" value="Genomic_DNA"/>
</dbReference>
<organism evidence="3 4">
    <name type="scientific">Flaviaesturariibacter aridisoli</name>
    <dbReference type="NCBI Taxonomy" id="2545761"/>
    <lineage>
        <taxon>Bacteria</taxon>
        <taxon>Pseudomonadati</taxon>
        <taxon>Bacteroidota</taxon>
        <taxon>Chitinophagia</taxon>
        <taxon>Chitinophagales</taxon>
        <taxon>Chitinophagaceae</taxon>
        <taxon>Flaviaestuariibacter</taxon>
    </lineage>
</organism>
<evidence type="ECO:0000259" key="2">
    <source>
        <dbReference type="PROSITE" id="PS50933"/>
    </source>
</evidence>
<gene>
    <name evidence="3" type="ORF">E0486_01865</name>
</gene>
<keyword evidence="1" id="KW-0732">Signal</keyword>
<dbReference type="PROSITE" id="PS51257">
    <property type="entry name" value="PROKAR_LIPOPROTEIN"/>
    <property type="match status" value="1"/>
</dbReference>
<sequence length="164" mass="17437">MFQRLTFTVLSVAALAAASCKKSQETVTYAGNNLPLTASQVVPVPASPSPATGNINASYDNTSRTLSYSVTWANTTDSVTSIRVYGPAEAGFQGALVQQFPFNTPAVGTPPRRKSGSFSQTLAVDNTVVKENELLAGLFYVQVFTKASTSVPELRGQILLQRSN</sequence>
<dbReference type="AlphaFoldDB" id="A0A4R4E499"/>
<comment type="caution">
    <text evidence="3">The sequence shown here is derived from an EMBL/GenBank/DDBJ whole genome shotgun (WGS) entry which is preliminary data.</text>
</comment>
<feature type="chain" id="PRO_5020198449" evidence="1">
    <location>
        <begin position="17"/>
        <end position="164"/>
    </location>
</feature>
<name>A0A4R4E499_9BACT</name>
<accession>A0A4R4E499</accession>
<evidence type="ECO:0000256" key="1">
    <source>
        <dbReference type="SAM" id="SignalP"/>
    </source>
</evidence>
<protein>
    <submittedName>
        <fullName evidence="3">CHRD domain-containing protein</fullName>
    </submittedName>
</protein>
<keyword evidence="4" id="KW-1185">Reference proteome</keyword>
<dbReference type="OrthoDB" id="669442at2"/>
<reference evidence="3 4" key="1">
    <citation type="submission" date="2019-03" db="EMBL/GenBank/DDBJ databases">
        <authorList>
            <person name="Kim M.K.M."/>
        </authorList>
    </citation>
    <scope>NUCLEOTIDE SEQUENCE [LARGE SCALE GENOMIC DNA]</scope>
    <source>
        <strain evidence="3 4">17J68-15</strain>
    </source>
</reference>
<proteinExistence type="predicted"/>
<feature type="domain" description="CHRD" evidence="2">
    <location>
        <begin position="28"/>
        <end position="163"/>
    </location>
</feature>
<evidence type="ECO:0000313" key="3">
    <source>
        <dbReference type="EMBL" id="TCZ74396.1"/>
    </source>
</evidence>
<evidence type="ECO:0000313" key="4">
    <source>
        <dbReference type="Proteomes" id="UP000295164"/>
    </source>
</evidence>
<dbReference type="Pfam" id="PF07452">
    <property type="entry name" value="CHRD"/>
    <property type="match status" value="1"/>
</dbReference>